<name>A0A4D4JGK2_9PSEU</name>
<dbReference type="RefSeq" id="WP_137816382.1">
    <property type="nucleotide sequence ID" value="NZ_BJFL01000042.1"/>
</dbReference>
<feature type="coiled-coil region" evidence="1">
    <location>
        <begin position="382"/>
        <end position="409"/>
    </location>
</feature>
<gene>
    <name evidence="3" type="ORF">GTS_50720</name>
</gene>
<evidence type="ECO:0000313" key="4">
    <source>
        <dbReference type="Proteomes" id="UP000298860"/>
    </source>
</evidence>
<dbReference type="Proteomes" id="UP000298860">
    <property type="component" value="Unassembled WGS sequence"/>
</dbReference>
<proteinExistence type="predicted"/>
<feature type="region of interest" description="Disordered" evidence="2">
    <location>
        <begin position="291"/>
        <end position="314"/>
    </location>
</feature>
<evidence type="ECO:0000313" key="3">
    <source>
        <dbReference type="EMBL" id="GDY33439.1"/>
    </source>
</evidence>
<comment type="caution">
    <text evidence="3">The sequence shown here is derived from an EMBL/GenBank/DDBJ whole genome shotgun (WGS) entry which is preliminary data.</text>
</comment>
<sequence length="613" mass="68519">MLGYRLFVEIVGERRHVEKLAREQFHSWLRRKRYDADVLESGKLVTIGHGASGQLLELSRPDGGRAFRASLIEEKPGGRWVTRLTVDVPAADRRQPWLWLDVESPEERYTIAPKLAGSLLSVLEGRDGGTRLGPGPMKIGEDDVGAVVESVCDPTRRGLVFIAGSDTNIEYPYWSRYVDRLLKDTVGLSGGYVLDAPATAAFNNALGPNHAVQPWTVRTFRPGVEPDDPVDAARHRVLGLTRIVQDSDQYLARMLGRRAREAAVEAPLPKYVIRVGRAFEREIDERLVAPLVDPAPPPRPSTGAAEPTRTEATLATPAPVVVPRPRPDHLRTVPDDHRLVFDALVSALDGAEPTLDRVRVLLDLASLGRQARENQAAIAERLHSYEARVDELTTAQAELRRQLEDTQLELWISDEERAKEAATVRRLRKLLSSSGRAAEAWSEPEPDETEHRPDDYQVLLETLDQFEHVVFTGDRTIVRDLDQYDKTGVWAGKAWDILGVLDDYARASREGRCHRDVDGYLRNTPSGFRGYSAQRHARDESEDVKSNPRFRAARELPVPPEVNPAGKVFMGAHFKIATSGMISPRLHYFDDTARSGRVYVGYIGPHLPTKQTN</sequence>
<evidence type="ECO:0000256" key="2">
    <source>
        <dbReference type="SAM" id="MobiDB-lite"/>
    </source>
</evidence>
<organism evidence="3 4">
    <name type="scientific">Gandjariella thermophila</name>
    <dbReference type="NCBI Taxonomy" id="1931992"/>
    <lineage>
        <taxon>Bacteria</taxon>
        <taxon>Bacillati</taxon>
        <taxon>Actinomycetota</taxon>
        <taxon>Actinomycetes</taxon>
        <taxon>Pseudonocardiales</taxon>
        <taxon>Pseudonocardiaceae</taxon>
        <taxon>Gandjariella</taxon>
    </lineage>
</organism>
<protein>
    <submittedName>
        <fullName evidence="3">Uncharacterized protein</fullName>
    </submittedName>
</protein>
<keyword evidence="1" id="KW-0175">Coiled coil</keyword>
<dbReference type="OrthoDB" id="3246562at2"/>
<dbReference type="EMBL" id="BJFL01000042">
    <property type="protein sequence ID" value="GDY33439.1"/>
    <property type="molecule type" value="Genomic_DNA"/>
</dbReference>
<reference evidence="4" key="1">
    <citation type="submission" date="2019-04" db="EMBL/GenBank/DDBJ databases">
        <title>Draft genome sequence of Pseudonocardiaceae bacterium SL3-2-4.</title>
        <authorList>
            <person name="Ningsih F."/>
            <person name="Yokota A."/>
            <person name="Sakai Y."/>
            <person name="Nanatani K."/>
            <person name="Yabe S."/>
            <person name="Oetari A."/>
            <person name="Sjamsuridzal W."/>
        </authorList>
    </citation>
    <scope>NUCLEOTIDE SEQUENCE [LARGE SCALE GENOMIC DNA]</scope>
    <source>
        <strain evidence="4">SL3-2-4</strain>
    </source>
</reference>
<keyword evidence="4" id="KW-1185">Reference proteome</keyword>
<dbReference type="AlphaFoldDB" id="A0A4D4JGK2"/>
<accession>A0A4D4JGK2</accession>
<evidence type="ECO:0000256" key="1">
    <source>
        <dbReference type="SAM" id="Coils"/>
    </source>
</evidence>